<dbReference type="Gramene" id="mRNA:HanXRQr2_Chr01g0004331">
    <property type="protein sequence ID" value="mRNA:HanXRQr2_Chr01g0004331"/>
    <property type="gene ID" value="HanXRQr2_Chr01g0004331"/>
</dbReference>
<feature type="compositionally biased region" description="Low complexity" evidence="1">
    <location>
        <begin position="103"/>
        <end position="113"/>
    </location>
</feature>
<feature type="region of interest" description="Disordered" evidence="1">
    <location>
        <begin position="103"/>
        <end position="171"/>
    </location>
</feature>
<reference evidence="2" key="1">
    <citation type="journal article" date="2017" name="Nature">
        <title>The sunflower genome provides insights into oil metabolism, flowering and Asterid evolution.</title>
        <authorList>
            <person name="Badouin H."/>
            <person name="Gouzy J."/>
            <person name="Grassa C.J."/>
            <person name="Murat F."/>
            <person name="Staton S.E."/>
            <person name="Cottret L."/>
            <person name="Lelandais-Briere C."/>
            <person name="Owens G.L."/>
            <person name="Carrere S."/>
            <person name="Mayjonade B."/>
            <person name="Legrand L."/>
            <person name="Gill N."/>
            <person name="Kane N.C."/>
            <person name="Bowers J.E."/>
            <person name="Hubner S."/>
            <person name="Bellec A."/>
            <person name="Berard A."/>
            <person name="Berges H."/>
            <person name="Blanchet N."/>
            <person name="Boniface M.C."/>
            <person name="Brunel D."/>
            <person name="Catrice O."/>
            <person name="Chaidir N."/>
            <person name="Claudel C."/>
            <person name="Donnadieu C."/>
            <person name="Faraut T."/>
            <person name="Fievet G."/>
            <person name="Helmstetter N."/>
            <person name="King M."/>
            <person name="Knapp S.J."/>
            <person name="Lai Z."/>
            <person name="Le Paslier M.C."/>
            <person name="Lippi Y."/>
            <person name="Lorenzon L."/>
            <person name="Mandel J.R."/>
            <person name="Marage G."/>
            <person name="Marchand G."/>
            <person name="Marquand E."/>
            <person name="Bret-Mestries E."/>
            <person name="Morien E."/>
            <person name="Nambeesan S."/>
            <person name="Nguyen T."/>
            <person name="Pegot-Espagnet P."/>
            <person name="Pouilly N."/>
            <person name="Raftis F."/>
            <person name="Sallet E."/>
            <person name="Schiex T."/>
            <person name="Thomas J."/>
            <person name="Vandecasteele C."/>
            <person name="Vares D."/>
            <person name="Vear F."/>
            <person name="Vautrin S."/>
            <person name="Crespi M."/>
            <person name="Mangin B."/>
            <person name="Burke J.M."/>
            <person name="Salse J."/>
            <person name="Munos S."/>
            <person name="Vincourt P."/>
            <person name="Rieseberg L.H."/>
            <person name="Langlade N.B."/>
        </authorList>
    </citation>
    <scope>NUCLEOTIDE SEQUENCE</scope>
    <source>
        <tissue evidence="2">Leaves</tissue>
    </source>
</reference>
<dbReference type="EMBL" id="MNCJ02000316">
    <property type="protein sequence ID" value="KAF5820627.1"/>
    <property type="molecule type" value="Genomic_DNA"/>
</dbReference>
<comment type="caution">
    <text evidence="2">The sequence shown here is derived from an EMBL/GenBank/DDBJ whole genome shotgun (WGS) entry which is preliminary data.</text>
</comment>
<keyword evidence="3" id="KW-1185">Reference proteome</keyword>
<evidence type="ECO:0000313" key="2">
    <source>
        <dbReference type="EMBL" id="KAF5820627.1"/>
    </source>
</evidence>
<reference evidence="2" key="2">
    <citation type="submission" date="2020-06" db="EMBL/GenBank/DDBJ databases">
        <title>Helianthus annuus Genome sequencing and assembly Release 2.</title>
        <authorList>
            <person name="Gouzy J."/>
            <person name="Langlade N."/>
            <person name="Munos S."/>
        </authorList>
    </citation>
    <scope>NUCLEOTIDE SEQUENCE</scope>
    <source>
        <tissue evidence="2">Leaves</tissue>
    </source>
</reference>
<feature type="compositionally biased region" description="Low complexity" evidence="1">
    <location>
        <begin position="122"/>
        <end position="148"/>
    </location>
</feature>
<evidence type="ECO:0000313" key="3">
    <source>
        <dbReference type="Proteomes" id="UP000215914"/>
    </source>
</evidence>
<dbReference type="Proteomes" id="UP000215914">
    <property type="component" value="Unassembled WGS sequence"/>
</dbReference>
<protein>
    <submittedName>
        <fullName evidence="2">Uncharacterized protein</fullName>
    </submittedName>
</protein>
<organism evidence="2 3">
    <name type="scientific">Helianthus annuus</name>
    <name type="common">Common sunflower</name>
    <dbReference type="NCBI Taxonomy" id="4232"/>
    <lineage>
        <taxon>Eukaryota</taxon>
        <taxon>Viridiplantae</taxon>
        <taxon>Streptophyta</taxon>
        <taxon>Embryophyta</taxon>
        <taxon>Tracheophyta</taxon>
        <taxon>Spermatophyta</taxon>
        <taxon>Magnoliopsida</taxon>
        <taxon>eudicotyledons</taxon>
        <taxon>Gunneridae</taxon>
        <taxon>Pentapetalae</taxon>
        <taxon>asterids</taxon>
        <taxon>campanulids</taxon>
        <taxon>Asterales</taxon>
        <taxon>Asteraceae</taxon>
        <taxon>Asteroideae</taxon>
        <taxon>Heliantheae alliance</taxon>
        <taxon>Heliantheae</taxon>
        <taxon>Helianthus</taxon>
    </lineage>
</organism>
<sequence>MALLKHNGIHFSQLHPLSFMRIVQFELSCAAFAGEPSFSQFCQFSRLLSDGDWFMFAKRKDSMSLWSLLHADCKGVSFVVGGVANLKMGDVLEGVTADVGGTAGAVEGTPSVKEGSHEGSGESKSSPPVEDGSSRAPIGIPAAPASSRAKGKSPEVSVAPTDPVAEASPVQATGQSKFKLSECFCPRSPMAPLFAEGLPDAYIPRCRITPSTIVDTLKVTRNFMAHAHPHPHRFMKFALDPKIFDDQYSLSICEGFFKGAGMLQRVNALRDENEGLMSDLKTSQTVAAELRCRVVDAKKKLLEREECLFSSLPSFPFFFEPPPFSFFRILGVAGAKGEGLAG</sequence>
<accession>A0A9K3P0Z3</accession>
<proteinExistence type="predicted"/>
<gene>
    <name evidence="2" type="ORF">HanXRQr2_Chr01g0004331</name>
</gene>
<evidence type="ECO:0000256" key="1">
    <source>
        <dbReference type="SAM" id="MobiDB-lite"/>
    </source>
</evidence>
<dbReference type="AlphaFoldDB" id="A0A9K3P0Z3"/>
<name>A0A9K3P0Z3_HELAN</name>